<organism evidence="1 2">
    <name type="scientific">Petralouisia muris</name>
    <dbReference type="NCBI Taxonomy" id="3032872"/>
    <lineage>
        <taxon>Bacteria</taxon>
        <taxon>Bacillati</taxon>
        <taxon>Bacillota</taxon>
        <taxon>Clostridia</taxon>
        <taxon>Lachnospirales</taxon>
        <taxon>Lachnospiraceae</taxon>
        <taxon>Petralouisia</taxon>
    </lineage>
</organism>
<sequence length="61" mass="6855">MVILLRRSEGRETFYRLLEWDKGQAASERLAALILEQEGVRDIDPSHPLGGKDGGKDMLDT</sequence>
<evidence type="ECO:0000313" key="1">
    <source>
        <dbReference type="EMBL" id="TGY97806.1"/>
    </source>
</evidence>
<accession>A0AC61S0Y6</accession>
<dbReference type="EMBL" id="SRYA01000004">
    <property type="protein sequence ID" value="TGY97806.1"/>
    <property type="molecule type" value="Genomic_DNA"/>
</dbReference>
<reference evidence="1" key="1">
    <citation type="submission" date="2019-04" db="EMBL/GenBank/DDBJ databases">
        <title>Microbes associate with the intestines of laboratory mice.</title>
        <authorList>
            <person name="Navarre W."/>
            <person name="Wong E."/>
            <person name="Huang K."/>
            <person name="Tropini C."/>
            <person name="Ng K."/>
            <person name="Yu B."/>
        </authorList>
    </citation>
    <scope>NUCLEOTIDE SEQUENCE</scope>
    <source>
        <strain evidence="1">NM01_1-7b</strain>
    </source>
</reference>
<name>A0AC61S0Y6_9FIRM</name>
<comment type="caution">
    <text evidence="1">The sequence shown here is derived from an EMBL/GenBank/DDBJ whole genome shotgun (WGS) entry which is preliminary data.</text>
</comment>
<proteinExistence type="predicted"/>
<protein>
    <submittedName>
        <fullName evidence="1">Uncharacterized protein</fullName>
    </submittedName>
</protein>
<dbReference type="Proteomes" id="UP000304953">
    <property type="component" value="Unassembled WGS sequence"/>
</dbReference>
<gene>
    <name evidence="1" type="ORF">E5329_02835</name>
</gene>
<keyword evidence="2" id="KW-1185">Reference proteome</keyword>
<evidence type="ECO:0000313" key="2">
    <source>
        <dbReference type="Proteomes" id="UP000304953"/>
    </source>
</evidence>